<dbReference type="Gene3D" id="1.10.1320.10">
    <property type="entry name" value="DNA-directed RNA polymerase, N-terminal domain"/>
    <property type="match status" value="1"/>
</dbReference>
<evidence type="ECO:0000259" key="13">
    <source>
        <dbReference type="SMART" id="SM01311"/>
    </source>
</evidence>
<evidence type="ECO:0000256" key="5">
    <source>
        <dbReference type="ARBA" id="ARBA00022679"/>
    </source>
</evidence>
<keyword evidence="7" id="KW-0809">Transit peptide</keyword>
<dbReference type="GO" id="GO:0006390">
    <property type="term" value="P:mitochondrial transcription"/>
    <property type="evidence" value="ECO:0007669"/>
    <property type="project" value="TreeGrafter"/>
</dbReference>
<dbReference type="GO" id="GO:0034245">
    <property type="term" value="C:mitochondrial DNA-directed RNA polymerase complex"/>
    <property type="evidence" value="ECO:0007669"/>
    <property type="project" value="TreeGrafter"/>
</dbReference>
<comment type="catalytic activity">
    <reaction evidence="10 11">
        <text>RNA(n) + a ribonucleoside 5'-triphosphate = RNA(n+1) + diphosphate</text>
        <dbReference type="Rhea" id="RHEA:21248"/>
        <dbReference type="Rhea" id="RHEA-COMP:14527"/>
        <dbReference type="Rhea" id="RHEA-COMP:17342"/>
        <dbReference type="ChEBI" id="CHEBI:33019"/>
        <dbReference type="ChEBI" id="CHEBI:61557"/>
        <dbReference type="ChEBI" id="CHEBI:140395"/>
        <dbReference type="EC" id="2.7.7.6"/>
    </reaction>
</comment>
<dbReference type="RefSeq" id="XP_040783820.1">
    <property type="nucleotide sequence ID" value="XM_040937397.1"/>
</dbReference>
<evidence type="ECO:0000256" key="7">
    <source>
        <dbReference type="ARBA" id="ARBA00022946"/>
    </source>
</evidence>
<comment type="similarity">
    <text evidence="3 11">Belongs to the phage and mitochondrial RNA polymerase family.</text>
</comment>
<protein>
    <recommendedName>
        <fullName evidence="11">DNA-directed RNA polymerase</fullName>
        <ecNumber evidence="11">2.7.7.6</ecNumber>
    </recommendedName>
</protein>
<comment type="caution">
    <text evidence="14">The sequence shown here is derived from an EMBL/GenBank/DDBJ whole genome shotgun (WGS) entry which is preliminary data.</text>
</comment>
<feature type="region of interest" description="Disordered" evidence="12">
    <location>
        <begin position="45"/>
        <end position="73"/>
    </location>
</feature>
<evidence type="ECO:0000256" key="12">
    <source>
        <dbReference type="SAM" id="MobiDB-lite"/>
    </source>
</evidence>
<evidence type="ECO:0000256" key="10">
    <source>
        <dbReference type="ARBA" id="ARBA00048552"/>
    </source>
</evidence>
<evidence type="ECO:0000313" key="15">
    <source>
        <dbReference type="Proteomes" id="UP000800039"/>
    </source>
</evidence>
<evidence type="ECO:0000256" key="2">
    <source>
        <dbReference type="ARBA" id="ARBA00004173"/>
    </source>
</evidence>
<keyword evidence="4 11" id="KW-0240">DNA-directed RNA polymerase</keyword>
<keyword evidence="6 11" id="KW-0548">Nucleotidyltransferase</keyword>
<evidence type="ECO:0000256" key="1">
    <source>
        <dbReference type="ARBA" id="ARBA00004026"/>
    </source>
</evidence>
<dbReference type="OrthoDB" id="276422at2759"/>
<dbReference type="Gene3D" id="1.10.287.280">
    <property type="match status" value="1"/>
</dbReference>
<comment type="subcellular location">
    <subcellularLocation>
        <location evidence="2">Mitochondrion</location>
    </subcellularLocation>
</comment>
<accession>A0A9P4G9B1</accession>
<dbReference type="GeneID" id="63854647"/>
<dbReference type="FunFam" id="1.10.150.20:FF:000041">
    <property type="entry name" value="DNA-directed RNA polymerase"/>
    <property type="match status" value="1"/>
</dbReference>
<dbReference type="EMBL" id="ML976619">
    <property type="protein sequence ID" value="KAF1841257.1"/>
    <property type="molecule type" value="Genomic_DNA"/>
</dbReference>
<dbReference type="InterPro" id="IPR037159">
    <property type="entry name" value="RNA_POL_N_sf"/>
</dbReference>
<dbReference type="EC" id="2.7.7.6" evidence="11"/>
<dbReference type="PROSITE" id="PS00900">
    <property type="entry name" value="RNA_POL_PHAGE_1"/>
    <property type="match status" value="1"/>
</dbReference>
<evidence type="ECO:0000256" key="8">
    <source>
        <dbReference type="ARBA" id="ARBA00023128"/>
    </source>
</evidence>
<feature type="domain" description="DNA-directed RNA polymerase N-terminal" evidence="13">
    <location>
        <begin position="358"/>
        <end position="681"/>
    </location>
</feature>
<dbReference type="GO" id="GO:0003899">
    <property type="term" value="F:DNA-directed RNA polymerase activity"/>
    <property type="evidence" value="ECO:0007669"/>
    <property type="project" value="UniProtKB-EC"/>
</dbReference>
<dbReference type="InterPro" id="IPR043502">
    <property type="entry name" value="DNA/RNA_pol_sf"/>
</dbReference>
<evidence type="ECO:0000313" key="14">
    <source>
        <dbReference type="EMBL" id="KAF1841257.1"/>
    </source>
</evidence>
<keyword evidence="9 11" id="KW-0804">Transcription</keyword>
<dbReference type="InterPro" id="IPR029262">
    <property type="entry name" value="RPOL_N"/>
</dbReference>
<organism evidence="14 15">
    <name type="scientific">Cucurbitaria berberidis CBS 394.84</name>
    <dbReference type="NCBI Taxonomy" id="1168544"/>
    <lineage>
        <taxon>Eukaryota</taxon>
        <taxon>Fungi</taxon>
        <taxon>Dikarya</taxon>
        <taxon>Ascomycota</taxon>
        <taxon>Pezizomycotina</taxon>
        <taxon>Dothideomycetes</taxon>
        <taxon>Pleosporomycetidae</taxon>
        <taxon>Pleosporales</taxon>
        <taxon>Pleosporineae</taxon>
        <taxon>Cucurbitariaceae</taxon>
        <taxon>Cucurbitaria</taxon>
    </lineage>
</organism>
<dbReference type="InterPro" id="IPR046950">
    <property type="entry name" value="DNA-dir_Rpol_C_phage-type"/>
</dbReference>
<dbReference type="Pfam" id="PF14700">
    <property type="entry name" value="RPOL_N"/>
    <property type="match status" value="1"/>
</dbReference>
<comment type="function">
    <text evidence="1 11">DNA-dependent RNA polymerase catalyzes the transcription of DNA into RNA using the four ribonucleoside triphosphates as substrates.</text>
</comment>
<evidence type="ECO:0000256" key="3">
    <source>
        <dbReference type="ARBA" id="ARBA00009493"/>
    </source>
</evidence>
<keyword evidence="5 11" id="KW-0808">Transferase</keyword>
<proteinExistence type="inferred from homology"/>
<dbReference type="Gene3D" id="1.10.150.20">
    <property type="entry name" value="5' to 3' exonuclease, C-terminal subdomain"/>
    <property type="match status" value="1"/>
</dbReference>
<evidence type="ECO:0000256" key="9">
    <source>
        <dbReference type="ARBA" id="ARBA00023163"/>
    </source>
</evidence>
<keyword evidence="8" id="KW-0496">Mitochondrion</keyword>
<keyword evidence="15" id="KW-1185">Reference proteome</keyword>
<name>A0A9P4G9B1_9PLEO</name>
<evidence type="ECO:0000256" key="11">
    <source>
        <dbReference type="RuleBase" id="RU003805"/>
    </source>
</evidence>
<dbReference type="SMART" id="SM01311">
    <property type="entry name" value="RPOL_N"/>
    <property type="match status" value="1"/>
</dbReference>
<reference evidence="14" key="1">
    <citation type="submission" date="2020-01" db="EMBL/GenBank/DDBJ databases">
        <authorList>
            <consortium name="DOE Joint Genome Institute"/>
            <person name="Haridas S."/>
            <person name="Albert R."/>
            <person name="Binder M."/>
            <person name="Bloem J."/>
            <person name="Labutti K."/>
            <person name="Salamov A."/>
            <person name="Andreopoulos B."/>
            <person name="Baker S.E."/>
            <person name="Barry K."/>
            <person name="Bills G."/>
            <person name="Bluhm B.H."/>
            <person name="Cannon C."/>
            <person name="Castanera R."/>
            <person name="Culley D.E."/>
            <person name="Daum C."/>
            <person name="Ezra D."/>
            <person name="Gonzalez J.B."/>
            <person name="Henrissat B."/>
            <person name="Kuo A."/>
            <person name="Liang C."/>
            <person name="Lipzen A."/>
            <person name="Lutzoni F."/>
            <person name="Magnuson J."/>
            <person name="Mondo S."/>
            <person name="Nolan M."/>
            <person name="Ohm R."/>
            <person name="Pangilinan J."/>
            <person name="Park H.-J."/>
            <person name="Ramirez L."/>
            <person name="Alfaro M."/>
            <person name="Sun H."/>
            <person name="Tritt A."/>
            <person name="Yoshinaga Y."/>
            <person name="Zwiers L.-H."/>
            <person name="Turgeon B.G."/>
            <person name="Goodwin S.B."/>
            <person name="Spatafora J.W."/>
            <person name="Crous P.W."/>
            <person name="Grigoriev I.V."/>
        </authorList>
    </citation>
    <scope>NUCLEOTIDE SEQUENCE</scope>
    <source>
        <strain evidence="14">CBS 394.84</strain>
    </source>
</reference>
<dbReference type="PROSITE" id="PS00489">
    <property type="entry name" value="RNA_POL_PHAGE_2"/>
    <property type="match status" value="1"/>
</dbReference>
<sequence>MLARAARRKLRKDAFRTPTTLSDQLTLPWLCPAQLRRASNAATINMKTYDSKRQRRPSLSSRHDTRSLATAAELQPAPASLPYDPFSHAWDYKVQSPELSLLERWDTANPLIVKEVQLPPVVRATYGMGANPVELHQNLYACLRVGRMDRAAIIIQRLTSVYHPSAPEVVDAHNVYLQTLAELSQQDPKPDSMASIEKWYETQMIRKNIEPNAQTFVTLVRAAMNLLDEDAREDAVRRFLAMAHEYGPEVVDDINGSPDFSDEEWDMLIRLQPEAYEEPPTVEEVQNLHVSTPAGRKNLIDHGLVSLPHETIKPVPQKGVGLDSLKQALAMFETTGSVPYPHDMEGTQEEKDHAYAYARQLRMEQDAMEAAVDRWKHEDEKLQDIGIHGVLNTKPVQAMMYSWYSALVPLFKQQIERTRKILSAPLTDNKRDDAHGYGAWLERCKPETLAAITVARSVQSCVRGKSDSSSPLKTSTLSIAIGSDIHEHFRADAQARQEAFLKKQRKQTRIELVDKLSKTKTTSTTSPSKPNVVPIAFDAADMPLSIKTKIGALCLELLLKSATMKVTADDPKTGKQVSTTMAAFHHQVSYHQGKKLGSIVPHHELMTKLRTESVHSIQTVRLPMVVEPKAWLSFEDGGYYTSPQKVVRQKSGDTAQRVYAQSAIDNGDMNKVLAGLDVLGRVPWQVNAPVYDVMARVWNSGQGIGGLIGEDTGLERPQEPPADATYQERARWGKEMREYDNLRSGYHSQRCFQNFQLETAKSFLNEKRFYFPHSVDFRGRAYPIPPILNHIGSDLSRGLLKFAHGKELGTVGLQWLKIHLANLYGYDKASLREREQFAMDNIGAIYDSATNPLEGQRWWAKAEDPWQCLACCMELKSALDSPDPTRFVSQLPVHQDGTCNGLQHYAALGGDHAGARQVNLEPSNRPQDIYTGVAELVKEMVAKEAAEGLPYATFVNGHITRKVVKRTVMTNVYGVTFMGAKQQVQDELQHIFPNFKETETIRSLSPVALYVAYKIFNALGKIFNGAQGIQYWLGECGDRITTSLTAEQVRNIQRRFEGEAGTPYDSKYQAPKKLNATAMNKMNKDMEAFTTSIIWTTPLKMPIVQPYRKDTIQKIRTKIQDITVAKRSQSDVVDKRKQLQAFPPNFIHSLDATHMILSALKCSEMGLDFAAVHDSFWTHASDIPNLNAILRDAFVRMHSEDIIGRLAAEFATRYAGAMHRASILASSEVGRKINKWRWQHRKLAGKTLKNTETRQGDASFEEVALEAQRQELLKSEDPQERKKGEEMVTPTRIWLENQDPKAFSSFRLSLIGETKDKQSRDRQEEIKDKVLSAEADAVNSDSTEAVSRIESTLTVEEDLEVDGNPPNKFGITEQKKSASRIAADKGLVQVWIPLTFPPVPEKGDWDVSRLMESKYFFS</sequence>
<dbReference type="FunFam" id="1.10.287.280:FF:000001">
    <property type="entry name" value="DNA-directed RNA polymerase"/>
    <property type="match status" value="1"/>
</dbReference>
<dbReference type="Pfam" id="PF00940">
    <property type="entry name" value="RNA_pol"/>
    <property type="match status" value="1"/>
</dbReference>
<gene>
    <name evidence="14" type="ORF">K460DRAFT_410646</name>
</gene>
<dbReference type="InterPro" id="IPR002092">
    <property type="entry name" value="DNA-dir_Rpol_phage-type"/>
</dbReference>
<evidence type="ECO:0000256" key="4">
    <source>
        <dbReference type="ARBA" id="ARBA00022478"/>
    </source>
</evidence>
<dbReference type="GO" id="GO:0001018">
    <property type="term" value="F:mitochondrial promoter sequence-specific DNA binding"/>
    <property type="evidence" value="ECO:0007669"/>
    <property type="project" value="TreeGrafter"/>
</dbReference>
<dbReference type="SUPFAM" id="SSF56672">
    <property type="entry name" value="DNA/RNA polymerases"/>
    <property type="match status" value="1"/>
</dbReference>
<dbReference type="PANTHER" id="PTHR10102">
    <property type="entry name" value="DNA-DIRECTED RNA POLYMERASE, MITOCHONDRIAL"/>
    <property type="match status" value="1"/>
</dbReference>
<evidence type="ECO:0000256" key="6">
    <source>
        <dbReference type="ARBA" id="ARBA00022695"/>
    </source>
</evidence>
<dbReference type="Proteomes" id="UP000800039">
    <property type="component" value="Unassembled WGS sequence"/>
</dbReference>
<dbReference type="PANTHER" id="PTHR10102:SF0">
    <property type="entry name" value="DNA-DIRECTED RNA POLYMERASE, MITOCHONDRIAL"/>
    <property type="match status" value="1"/>
</dbReference>